<organism evidence="1 2">
    <name type="scientific">Xanthobacter dioxanivorans</name>
    <dbReference type="NCBI Taxonomy" id="2528964"/>
    <lineage>
        <taxon>Bacteria</taxon>
        <taxon>Pseudomonadati</taxon>
        <taxon>Pseudomonadota</taxon>
        <taxon>Alphaproteobacteria</taxon>
        <taxon>Hyphomicrobiales</taxon>
        <taxon>Xanthobacteraceae</taxon>
        <taxon>Xanthobacter</taxon>
    </lineage>
</organism>
<protein>
    <submittedName>
        <fullName evidence="1">Uncharacterized protein</fullName>
    </submittedName>
</protein>
<evidence type="ECO:0000313" key="2">
    <source>
        <dbReference type="Proteomes" id="UP000596427"/>
    </source>
</evidence>
<reference evidence="1 2" key="1">
    <citation type="submission" date="2020-10" db="EMBL/GenBank/DDBJ databases">
        <title>Degradation of 1,4-Dioxane by Xanthobacter sp. YN2, via a Novel Group-2 Soluble Di-Iron Monooxygenase.</title>
        <authorList>
            <person name="Ma F."/>
            <person name="Wang Y."/>
            <person name="Yang J."/>
            <person name="Guo H."/>
            <person name="Su D."/>
            <person name="Yu L."/>
        </authorList>
    </citation>
    <scope>NUCLEOTIDE SEQUENCE [LARGE SCALE GENOMIC DNA]</scope>
    <source>
        <strain evidence="1 2">YN2</strain>
    </source>
</reference>
<name>A0A974PJU5_9HYPH</name>
<sequence>MPYDPARDPLKGLASSLSSPARQLRLVVPSDTQDLDPYAKALWVYVAASVAGGVASIRITPVGAADGDFVTLYAPPGLLPLPPCQVRRVWATGSTATGLSVFALADR</sequence>
<proteinExistence type="predicted"/>
<dbReference type="RefSeq" id="WP_203191721.1">
    <property type="nucleotide sequence ID" value="NZ_CP063362.1"/>
</dbReference>
<evidence type="ECO:0000313" key="1">
    <source>
        <dbReference type="EMBL" id="QRG04844.1"/>
    </source>
</evidence>
<gene>
    <name evidence="1" type="ORF">EZH22_16985</name>
</gene>
<dbReference type="AlphaFoldDB" id="A0A974PJU5"/>
<keyword evidence="2" id="KW-1185">Reference proteome</keyword>
<dbReference type="EMBL" id="CP063362">
    <property type="protein sequence ID" value="QRG04844.1"/>
    <property type="molecule type" value="Genomic_DNA"/>
</dbReference>
<accession>A0A974PJU5</accession>
<dbReference type="KEGG" id="xdi:EZH22_16985"/>
<dbReference type="Proteomes" id="UP000596427">
    <property type="component" value="Chromosome"/>
</dbReference>